<accession>A0A0G4FT14</accession>
<dbReference type="GO" id="GO:0009765">
    <property type="term" value="P:photosynthesis, light harvesting"/>
    <property type="evidence" value="ECO:0007669"/>
    <property type="project" value="InterPro"/>
</dbReference>
<feature type="chain" id="PRO_5005189721" description="Plastid light harvesting protein" evidence="6">
    <location>
        <begin position="20"/>
        <end position="206"/>
    </location>
</feature>
<feature type="binding site" evidence="5">
    <location>
        <position position="173"/>
    </location>
    <ligand>
        <name>chlorophyll a</name>
        <dbReference type="ChEBI" id="CHEBI:58416"/>
        <label>1</label>
    </ligand>
</feature>
<dbReference type="GO" id="GO:0009507">
    <property type="term" value="C:chloroplast"/>
    <property type="evidence" value="ECO:0007669"/>
    <property type="project" value="UniProtKB-SubCell"/>
</dbReference>
<keyword evidence="5" id="KW-0157">Chromophore</keyword>
<feature type="binding site" description="axial binding residue" evidence="5">
    <location>
        <position position="142"/>
    </location>
    <ligand>
        <name>chlorophyll b</name>
        <dbReference type="ChEBI" id="CHEBI:61721"/>
        <label>1</label>
    </ligand>
    <ligandPart>
        <name>Mg</name>
        <dbReference type="ChEBI" id="CHEBI:25107"/>
    </ligandPart>
</feature>
<keyword evidence="6" id="KW-0732">Signal</keyword>
<dbReference type="InterPro" id="IPR001344">
    <property type="entry name" value="Chloro_AB-bd_pln"/>
</dbReference>
<evidence type="ECO:0000256" key="6">
    <source>
        <dbReference type="SAM" id="SignalP"/>
    </source>
</evidence>
<evidence type="ECO:0000256" key="3">
    <source>
        <dbReference type="ARBA" id="ARBA00022531"/>
    </source>
</evidence>
<evidence type="ECO:0000256" key="1">
    <source>
        <dbReference type="ARBA" id="ARBA00004229"/>
    </source>
</evidence>
<dbReference type="GO" id="GO:0016020">
    <property type="term" value="C:membrane"/>
    <property type="evidence" value="ECO:0007669"/>
    <property type="project" value="InterPro"/>
</dbReference>
<keyword evidence="2" id="KW-0150">Chloroplast</keyword>
<dbReference type="InterPro" id="IPR022796">
    <property type="entry name" value="Chloroa_b-bind"/>
</dbReference>
<dbReference type="EMBL" id="CDMZ01000591">
    <property type="protein sequence ID" value="CEM17497.1"/>
    <property type="molecule type" value="Genomic_DNA"/>
</dbReference>
<keyword evidence="4" id="KW-0934">Plastid</keyword>
<dbReference type="PhylomeDB" id="A0A0G4FT14"/>
<feature type="binding site" evidence="5">
    <location>
        <position position="178"/>
    </location>
    <ligand>
        <name>chlorophyll a</name>
        <dbReference type="ChEBI" id="CHEBI:58416"/>
        <label>1</label>
    </ligand>
</feature>
<dbReference type="PANTHER" id="PTHR21649">
    <property type="entry name" value="CHLOROPHYLL A/B BINDING PROTEIN"/>
    <property type="match status" value="1"/>
</dbReference>
<comment type="subcellular location">
    <subcellularLocation>
        <location evidence="1">Plastid</location>
        <location evidence="1">Chloroplast</location>
    </subcellularLocation>
</comment>
<dbReference type="SUPFAM" id="SSF103511">
    <property type="entry name" value="Chlorophyll a-b binding protein"/>
    <property type="match status" value="1"/>
</dbReference>
<keyword evidence="5" id="KW-0148">Chlorophyll</keyword>
<gene>
    <name evidence="7" type="ORF">Cvel_18504</name>
</gene>
<keyword evidence="3" id="KW-0602">Photosynthesis</keyword>
<proteinExistence type="predicted"/>
<evidence type="ECO:0000313" key="7">
    <source>
        <dbReference type="EMBL" id="CEM17497.1"/>
    </source>
</evidence>
<reference evidence="7" key="1">
    <citation type="submission" date="2014-11" db="EMBL/GenBank/DDBJ databases">
        <authorList>
            <person name="Otto D Thomas"/>
            <person name="Naeem Raeece"/>
        </authorList>
    </citation>
    <scope>NUCLEOTIDE SEQUENCE</scope>
</reference>
<dbReference type="VEuPathDB" id="CryptoDB:Cvel_18504"/>
<dbReference type="Gene3D" id="1.10.3460.10">
    <property type="entry name" value="Chlorophyll a/b binding protein domain"/>
    <property type="match status" value="1"/>
</dbReference>
<name>A0A0G4FT14_9ALVE</name>
<feature type="binding site" description="axial binding residue" evidence="5">
    <location>
        <position position="88"/>
    </location>
    <ligand>
        <name>chlorophyll b</name>
        <dbReference type="ChEBI" id="CHEBI:61721"/>
        <label>1</label>
    </ligand>
    <ligandPart>
        <name>Mg</name>
        <dbReference type="ChEBI" id="CHEBI:25107"/>
    </ligandPart>
</feature>
<dbReference type="SMR" id="A0A0G4FT14"/>
<evidence type="ECO:0000256" key="2">
    <source>
        <dbReference type="ARBA" id="ARBA00022528"/>
    </source>
</evidence>
<feature type="binding site" evidence="5">
    <location>
        <position position="190"/>
    </location>
    <ligand>
        <name>chlorophyll a</name>
        <dbReference type="ChEBI" id="CHEBI:58416"/>
        <label>1</label>
    </ligand>
</feature>
<feature type="binding site" evidence="5">
    <location>
        <position position="83"/>
    </location>
    <ligand>
        <name>chlorophyll a</name>
        <dbReference type="ChEBI" id="CHEBI:58416"/>
        <label>1</label>
    </ligand>
</feature>
<dbReference type="Pfam" id="PF00504">
    <property type="entry name" value="Chloroa_b-bind"/>
    <property type="match status" value="1"/>
</dbReference>
<organism evidence="7">
    <name type="scientific">Chromera velia CCMP2878</name>
    <dbReference type="NCBI Taxonomy" id="1169474"/>
    <lineage>
        <taxon>Eukaryota</taxon>
        <taxon>Sar</taxon>
        <taxon>Alveolata</taxon>
        <taxon>Colpodellida</taxon>
        <taxon>Chromeraceae</taxon>
        <taxon>Chromera</taxon>
    </lineage>
</organism>
<feature type="binding site" evidence="5">
    <location>
        <position position="86"/>
    </location>
    <ligand>
        <name>chlorophyll a</name>
        <dbReference type="ChEBI" id="CHEBI:58416"/>
        <label>1</label>
    </ligand>
</feature>
<evidence type="ECO:0000256" key="4">
    <source>
        <dbReference type="ARBA" id="ARBA00022640"/>
    </source>
</evidence>
<feature type="signal peptide" evidence="6">
    <location>
        <begin position="1"/>
        <end position="19"/>
    </location>
</feature>
<dbReference type="AlphaFoldDB" id="A0A0G4FT14"/>
<evidence type="ECO:0008006" key="8">
    <source>
        <dbReference type="Google" id="ProtNLM"/>
    </source>
</evidence>
<protein>
    <recommendedName>
        <fullName evidence="8">Plastid light harvesting protein</fullName>
    </recommendedName>
</protein>
<dbReference type="GO" id="GO:0016168">
    <property type="term" value="F:chlorophyll binding"/>
    <property type="evidence" value="ECO:0007669"/>
    <property type="project" value="UniProtKB-KW"/>
</dbReference>
<sequence>MKAVLSICAVALSSVGTEAFAPTNVLSRSRTADSSLSAKSEAMPFMERPERLPTGWAGDKGFDPLGFSSVSTKTNMNYLREAEIKHGRVCMMATLGFVAVDCGFVAPQFEKVSSLKAHDANLGWMALIFLLVGTIEIFTAKLIGDPDREPGNFGFDPAGLEKYDKKGTFRENEITHGRAAMLAFSGIVTQSALFNTGFPYFGNFGS</sequence>
<evidence type="ECO:0000256" key="5">
    <source>
        <dbReference type="PIRSR" id="PIRSR601344-1"/>
    </source>
</evidence>
<feature type="binding site" evidence="5">
    <location>
        <position position="68"/>
    </location>
    <ligand>
        <name>chlorophyll a</name>
        <dbReference type="ChEBI" id="CHEBI:58416"/>
        <label>1</label>
    </ligand>
</feature>